<accession>A0A3B1E5Y2</accession>
<organism evidence="2">
    <name type="scientific">hydrothermal vent metagenome</name>
    <dbReference type="NCBI Taxonomy" id="652676"/>
    <lineage>
        <taxon>unclassified sequences</taxon>
        <taxon>metagenomes</taxon>
        <taxon>ecological metagenomes</taxon>
    </lineage>
</organism>
<evidence type="ECO:0000259" key="1">
    <source>
        <dbReference type="Pfam" id="PF13480"/>
    </source>
</evidence>
<dbReference type="Pfam" id="PF13480">
    <property type="entry name" value="Acetyltransf_6"/>
    <property type="match status" value="1"/>
</dbReference>
<dbReference type="InterPro" id="IPR016181">
    <property type="entry name" value="Acyl_CoA_acyltransferase"/>
</dbReference>
<dbReference type="Gene3D" id="3.40.630.30">
    <property type="match status" value="1"/>
</dbReference>
<name>A0A3B1E5Y2_9ZZZZ</name>
<evidence type="ECO:0000313" key="2">
    <source>
        <dbReference type="EMBL" id="VAX41605.1"/>
    </source>
</evidence>
<proteinExistence type="predicted"/>
<sequence>MKKQEPCTYHLCHAQNLKEEDWLLWLQIQKSRSDLESPFFHPGLTRSVANIRNDVEIVVLKHAGETVGYFPFQRCSGRVAQSVVGRLSEFHGVISKPSISFQPEEILRAAGLRSWHFDHLPVSQHQFENHTWGKSDSPYMDISEGYATYRDVVKKKGSSLSQVERKSRKMGREVGELKFEFHSNNASAFQSLIEWKSEQHQRTGVLQVMKVEWVTALLDLLRQTEFHGFKGQFSTLHAGDNLVAVHLGLRNESILHIWFPAYNVQFEKYSPGLVLLLEMAKQSAEEKLKRVDLGRGEERYKINFKTDNLQIAEGIVDTRPLSPQLRKGWFNIKRWIRTSPYRKQLEIPLKASRKLRQWNAFQ</sequence>
<dbReference type="AlphaFoldDB" id="A0A3B1E5Y2"/>
<dbReference type="InterPro" id="IPR038740">
    <property type="entry name" value="BioF2-like_GNAT_dom"/>
</dbReference>
<gene>
    <name evidence="2" type="ORF">MNBD_PLANCTO02-1130</name>
</gene>
<protein>
    <recommendedName>
        <fullName evidence="1">BioF2-like acetyltransferase domain-containing protein</fullName>
    </recommendedName>
</protein>
<reference evidence="2" key="1">
    <citation type="submission" date="2018-06" db="EMBL/GenBank/DDBJ databases">
        <authorList>
            <person name="Zhirakovskaya E."/>
        </authorList>
    </citation>
    <scope>NUCLEOTIDE SEQUENCE</scope>
</reference>
<dbReference type="EMBL" id="UOGL01000570">
    <property type="protein sequence ID" value="VAX41605.1"/>
    <property type="molecule type" value="Genomic_DNA"/>
</dbReference>
<feature type="domain" description="BioF2-like acetyltransferase" evidence="1">
    <location>
        <begin position="162"/>
        <end position="301"/>
    </location>
</feature>
<dbReference type="SUPFAM" id="SSF55729">
    <property type="entry name" value="Acyl-CoA N-acyltransferases (Nat)"/>
    <property type="match status" value="1"/>
</dbReference>